<protein>
    <submittedName>
        <fullName evidence="4">Tetratricopeptide repeat protein</fullName>
    </submittedName>
</protein>
<dbReference type="AlphaFoldDB" id="A0A926NXA1"/>
<dbReference type="Gene3D" id="1.10.10.10">
    <property type="entry name" value="Winged helix-like DNA-binding domain superfamily/Winged helix DNA-binding domain"/>
    <property type="match status" value="1"/>
</dbReference>
<dbReference type="InterPro" id="IPR016032">
    <property type="entry name" value="Sig_transdc_resp-reg_C-effctor"/>
</dbReference>
<dbReference type="GO" id="GO:0006355">
    <property type="term" value="P:regulation of DNA-templated transcription"/>
    <property type="evidence" value="ECO:0007669"/>
    <property type="project" value="InterPro"/>
</dbReference>
<sequence length="523" mass="58363">MIYRFGAYELDTTMFELRCGGAPVAIEPQVFNVLAHLVENRDRIVSRDDLIAAVWGGRAVSDTTLSSRIFALRRAVGDTGDTQEVIRTIPRRGFRFVADLAPDPAPDGGNAINGEVSSDHTSAVPAAPSDPHQATAMPILAVLPFKVASEGLDRYFCDGLTEDIISNLTQFRELRVIASGSSFHFRERDRPLPEIAEVLGADYIVDGSVRREGDHLRVAVHLVEAATGLTLWADRYDRELEDIFALQDAMTHMIAASLGVRMQTTALSRALRKSPSELDAYDCLLQARRYTVTLNEDMHAEARDLLEKAIALDPNYAEAFALLANVYLAEHRFNANPRPDPIDRAMAMALKAVQLDPQSAYAHCWLAIVHFFSKDNAKFEAEMQRALDLNPNDPEILAEAGHYLSFMGKFDHGTELSNRARQLNPLHPGWYHFSFALLHYQQRRFEDVLIDVERISMPSFYWTHLLNAAALGQLGRKEAAASLEQMKAVKTGISAASEIRKWNIPDADFEHLMLGLRKAGHDE</sequence>
<reference evidence="4" key="1">
    <citation type="submission" date="2020-05" db="EMBL/GenBank/DDBJ databases">
        <title>Identification of trans-AT polyketide cluster in two marine bacteria, producers of a novel glutaramide-containing polyketide sesbanimide D and analogs.</title>
        <authorList>
            <person name="Kacar D."/>
            <person name="Rodriguez P."/>
            <person name="Canedo L."/>
            <person name="Gonzalez E."/>
            <person name="Galan B."/>
            <person name="De La Calle F."/>
            <person name="Garcia J.L."/>
        </authorList>
    </citation>
    <scope>NUCLEOTIDE SEQUENCE</scope>
    <source>
        <strain evidence="4">PHM038</strain>
    </source>
</reference>
<feature type="DNA-binding region" description="OmpR/PhoB-type" evidence="2">
    <location>
        <begin position="1"/>
        <end position="98"/>
    </location>
</feature>
<evidence type="ECO:0000256" key="1">
    <source>
        <dbReference type="ARBA" id="ARBA00023125"/>
    </source>
</evidence>
<dbReference type="CDD" id="cd00383">
    <property type="entry name" value="trans_reg_C"/>
    <property type="match status" value="1"/>
</dbReference>
<dbReference type="GO" id="GO:0000160">
    <property type="term" value="P:phosphorelay signal transduction system"/>
    <property type="evidence" value="ECO:0007669"/>
    <property type="project" value="InterPro"/>
</dbReference>
<dbReference type="SUPFAM" id="SSF46894">
    <property type="entry name" value="C-terminal effector domain of the bipartite response regulators"/>
    <property type="match status" value="1"/>
</dbReference>
<dbReference type="PANTHER" id="PTHR12558">
    <property type="entry name" value="CELL DIVISION CYCLE 16,23,27"/>
    <property type="match status" value="1"/>
</dbReference>
<name>A0A926NXA1_9HYPH</name>
<dbReference type="InterPro" id="IPR001867">
    <property type="entry name" value="OmpR/PhoB-type_DNA-bd"/>
</dbReference>
<dbReference type="EMBL" id="JABFCZ010000006">
    <property type="protein sequence ID" value="MBD1546016.1"/>
    <property type="molecule type" value="Genomic_DNA"/>
</dbReference>
<evidence type="ECO:0000256" key="2">
    <source>
        <dbReference type="PROSITE-ProRule" id="PRU01091"/>
    </source>
</evidence>
<organism evidence="4 5">
    <name type="scientific">Roseibium aggregatum</name>
    <dbReference type="NCBI Taxonomy" id="187304"/>
    <lineage>
        <taxon>Bacteria</taxon>
        <taxon>Pseudomonadati</taxon>
        <taxon>Pseudomonadota</taxon>
        <taxon>Alphaproteobacteria</taxon>
        <taxon>Hyphomicrobiales</taxon>
        <taxon>Stappiaceae</taxon>
        <taxon>Roseibium</taxon>
    </lineage>
</organism>
<dbReference type="Gene3D" id="1.25.40.10">
    <property type="entry name" value="Tetratricopeptide repeat domain"/>
    <property type="match status" value="1"/>
</dbReference>
<comment type="caution">
    <text evidence="4">The sequence shown here is derived from an EMBL/GenBank/DDBJ whole genome shotgun (WGS) entry which is preliminary data.</text>
</comment>
<dbReference type="InterPro" id="IPR011990">
    <property type="entry name" value="TPR-like_helical_dom_sf"/>
</dbReference>
<feature type="domain" description="OmpR/PhoB-type" evidence="3">
    <location>
        <begin position="1"/>
        <end position="98"/>
    </location>
</feature>
<evidence type="ECO:0000259" key="3">
    <source>
        <dbReference type="PROSITE" id="PS51755"/>
    </source>
</evidence>
<dbReference type="GO" id="GO:0003677">
    <property type="term" value="F:DNA binding"/>
    <property type="evidence" value="ECO:0007669"/>
    <property type="project" value="UniProtKB-UniRule"/>
</dbReference>
<dbReference type="SUPFAM" id="SSF48452">
    <property type="entry name" value="TPR-like"/>
    <property type="match status" value="1"/>
</dbReference>
<dbReference type="Proteomes" id="UP000598467">
    <property type="component" value="Unassembled WGS sequence"/>
</dbReference>
<gene>
    <name evidence="4" type="ORF">HK439_07060</name>
</gene>
<dbReference type="InterPro" id="IPR036388">
    <property type="entry name" value="WH-like_DNA-bd_sf"/>
</dbReference>
<dbReference type="PROSITE" id="PS51755">
    <property type="entry name" value="OMPR_PHOB"/>
    <property type="match status" value="1"/>
</dbReference>
<proteinExistence type="predicted"/>
<dbReference type="PANTHER" id="PTHR12558:SF33">
    <property type="entry name" value="BLL7664 PROTEIN"/>
    <property type="match status" value="1"/>
</dbReference>
<dbReference type="RefSeq" id="WP_190290683.1">
    <property type="nucleotide sequence ID" value="NZ_JABFCZ010000006.1"/>
</dbReference>
<dbReference type="Pfam" id="PF00486">
    <property type="entry name" value="Trans_reg_C"/>
    <property type="match status" value="1"/>
</dbReference>
<dbReference type="SMART" id="SM00862">
    <property type="entry name" value="Trans_reg_C"/>
    <property type="match status" value="1"/>
</dbReference>
<dbReference type="Gene3D" id="3.40.50.10070">
    <property type="entry name" value="TolB, N-terminal domain"/>
    <property type="match status" value="1"/>
</dbReference>
<keyword evidence="1 2" id="KW-0238">DNA-binding</keyword>
<evidence type="ECO:0000313" key="4">
    <source>
        <dbReference type="EMBL" id="MBD1546016.1"/>
    </source>
</evidence>
<evidence type="ECO:0000313" key="5">
    <source>
        <dbReference type="Proteomes" id="UP000598467"/>
    </source>
</evidence>
<accession>A0A926NXA1</accession>